<keyword evidence="3" id="KW-1185">Reference proteome</keyword>
<feature type="region of interest" description="Disordered" evidence="1">
    <location>
        <begin position="1"/>
        <end position="29"/>
    </location>
</feature>
<proteinExistence type="predicted"/>
<protein>
    <submittedName>
        <fullName evidence="2">Uncharacterized protein</fullName>
    </submittedName>
</protein>
<dbReference type="AlphaFoldDB" id="A0A9P3GI22"/>
<evidence type="ECO:0000313" key="2">
    <source>
        <dbReference type="EMBL" id="GJE94679.1"/>
    </source>
</evidence>
<dbReference type="OrthoDB" id="2800703at2759"/>
<name>A0A9P3GI22_9APHY</name>
<organism evidence="2 3">
    <name type="scientific">Phanerochaete sordida</name>
    <dbReference type="NCBI Taxonomy" id="48140"/>
    <lineage>
        <taxon>Eukaryota</taxon>
        <taxon>Fungi</taxon>
        <taxon>Dikarya</taxon>
        <taxon>Basidiomycota</taxon>
        <taxon>Agaricomycotina</taxon>
        <taxon>Agaricomycetes</taxon>
        <taxon>Polyporales</taxon>
        <taxon>Phanerochaetaceae</taxon>
        <taxon>Phanerochaete</taxon>
    </lineage>
</organism>
<feature type="region of interest" description="Disordered" evidence="1">
    <location>
        <begin position="784"/>
        <end position="803"/>
    </location>
</feature>
<evidence type="ECO:0000256" key="1">
    <source>
        <dbReference type="SAM" id="MobiDB-lite"/>
    </source>
</evidence>
<reference evidence="2 3" key="1">
    <citation type="submission" date="2021-08" db="EMBL/GenBank/DDBJ databases">
        <title>Draft Genome Sequence of Phanerochaete sordida strain YK-624.</title>
        <authorList>
            <person name="Mori T."/>
            <person name="Dohra H."/>
            <person name="Suzuki T."/>
            <person name="Kawagishi H."/>
            <person name="Hirai H."/>
        </authorList>
    </citation>
    <scope>NUCLEOTIDE SEQUENCE [LARGE SCALE GENOMIC DNA]</scope>
    <source>
        <strain evidence="2 3">YK-624</strain>
    </source>
</reference>
<dbReference type="Proteomes" id="UP000703269">
    <property type="component" value="Unassembled WGS sequence"/>
</dbReference>
<dbReference type="EMBL" id="BPQB01000042">
    <property type="protein sequence ID" value="GJE94679.1"/>
    <property type="molecule type" value="Genomic_DNA"/>
</dbReference>
<sequence>MSSVRSADTETLADATTIGEKDYDDSQDDASTIVGFDRKSIKSKDDSEASSLMLAKADALARYATFSGESSRTPRPALFRVIGGIVSLPSRAVNSMSSLAHRMLALCNTEMQVRGAVLANAAVIQRRAVQRGKLASTSRGLLADIGSKQRAARDKLRSVRNTLQDVKSRRASAPVATYVDLLLLLCVVLRAPGGTYSETLVWRVWETLTEELLGRDVHLIAEAMSADDCLDEDIGTLLRHLALSRLSGWKKQSAPNSLDAGSVMGIARSVAFSSETYDDYLSLNEAFFTVLLAVIDRRPDAVQEAFRDYIHLVWFKYVATSNSSASEIRFNYVLDNIAYALSQSNKRLDPSLPREPSSFIHFLTSSVAYHTHSEPSAAQTYLDQAIAHARKTLSCIANASRSLPTCPPQDNTEPDAECFNTDAMFELLRDHPAFALSGLAHPALPVLLFVAELVGHSPRACAALLDPADDRGPRGFLESLRILWLRGFLLPWDHAFDAWRGTGSGPGRWVPKEKRTYELRLATCLLLAGLAKAAHGPMRDGDREPMRALAEGICARRKVEAWFWDAAAATLYFDAHFSGLYLRNQRAVVKPSREKQAETELYGLYSVSLQHMRPLVVHLAQLDRVPPALCPSMDEVPSEHLVWLLENVPAALGCKALSSVLTHSPASADWSVALEILGAVDSPNQAYFCAALSEFMLSLHFAAARGARARTPRAAAAVRPYDADAPPEAPPLFMPHPADRLLMLLASAVRRNAHIGLALQRDANTRRLLGQLLADVEAGRFDRERGVDGRKPPPLDTEQKEWRSRTCQALRRVLDS</sequence>
<comment type="caution">
    <text evidence="2">The sequence shown here is derived from an EMBL/GenBank/DDBJ whole genome shotgun (WGS) entry which is preliminary data.</text>
</comment>
<accession>A0A9P3GI22</accession>
<evidence type="ECO:0000313" key="3">
    <source>
        <dbReference type="Proteomes" id="UP000703269"/>
    </source>
</evidence>
<gene>
    <name evidence="2" type="ORF">PsYK624_108500</name>
</gene>